<accession>A0A927IJS0</accession>
<evidence type="ECO:0000256" key="3">
    <source>
        <dbReference type="PROSITE-ProRule" id="PRU00182"/>
    </source>
</evidence>
<dbReference type="Pfam" id="PF00849">
    <property type="entry name" value="PseudoU_synth_2"/>
    <property type="match status" value="1"/>
</dbReference>
<keyword evidence="3" id="KW-0694">RNA-binding</keyword>
<dbReference type="SMART" id="SM00363">
    <property type="entry name" value="S4"/>
    <property type="match status" value="1"/>
</dbReference>
<dbReference type="Gene3D" id="3.30.2350.10">
    <property type="entry name" value="Pseudouridine synthase"/>
    <property type="match status" value="1"/>
</dbReference>
<name>A0A927IJS0_9BACT</name>
<dbReference type="RefSeq" id="WP_191619165.1">
    <property type="nucleotide sequence ID" value="NZ_JACYFG010000051.1"/>
</dbReference>
<comment type="similarity">
    <text evidence="1">Belongs to the pseudouridine synthase RluA family.</text>
</comment>
<dbReference type="InterPro" id="IPR036986">
    <property type="entry name" value="S4_RNA-bd_sf"/>
</dbReference>
<dbReference type="InterPro" id="IPR002942">
    <property type="entry name" value="S4_RNA-bd"/>
</dbReference>
<dbReference type="SUPFAM" id="SSF55120">
    <property type="entry name" value="Pseudouridine synthase"/>
    <property type="match status" value="1"/>
</dbReference>
<reference evidence="5" key="1">
    <citation type="submission" date="2020-09" db="EMBL/GenBank/DDBJ databases">
        <title>Pelagicoccus enzymogenes sp. nov. with an EPS production, isolated from marine sediment.</title>
        <authorList>
            <person name="Feng X."/>
        </authorList>
    </citation>
    <scope>NUCLEOTIDE SEQUENCE</scope>
    <source>
        <strain evidence="5">NFK12</strain>
    </source>
</reference>
<feature type="domain" description="RNA-binding S4" evidence="4">
    <location>
        <begin position="14"/>
        <end position="74"/>
    </location>
</feature>
<keyword evidence="2" id="KW-0413">Isomerase</keyword>
<proteinExistence type="inferred from homology"/>
<dbReference type="GO" id="GO:0003723">
    <property type="term" value="F:RNA binding"/>
    <property type="evidence" value="ECO:0007669"/>
    <property type="project" value="UniProtKB-KW"/>
</dbReference>
<dbReference type="Gene3D" id="3.10.290.10">
    <property type="entry name" value="RNA-binding S4 domain"/>
    <property type="match status" value="1"/>
</dbReference>
<dbReference type="PANTHER" id="PTHR21600">
    <property type="entry name" value="MITOCHONDRIAL RNA PSEUDOURIDINE SYNTHASE"/>
    <property type="match status" value="1"/>
</dbReference>
<evidence type="ECO:0000313" key="5">
    <source>
        <dbReference type="EMBL" id="MBD5782098.1"/>
    </source>
</evidence>
<dbReference type="CDD" id="cd02869">
    <property type="entry name" value="PseudoU_synth_RluA_like"/>
    <property type="match status" value="1"/>
</dbReference>
<dbReference type="InterPro" id="IPR006145">
    <property type="entry name" value="PsdUridine_synth_RsuA/RluA"/>
</dbReference>
<organism evidence="5 6">
    <name type="scientific">Pelagicoccus enzymogenes</name>
    <dbReference type="NCBI Taxonomy" id="2773457"/>
    <lineage>
        <taxon>Bacteria</taxon>
        <taxon>Pseudomonadati</taxon>
        <taxon>Verrucomicrobiota</taxon>
        <taxon>Opitutia</taxon>
        <taxon>Puniceicoccales</taxon>
        <taxon>Pelagicoccaceae</taxon>
        <taxon>Pelagicoccus</taxon>
    </lineage>
</organism>
<dbReference type="CDD" id="cd00165">
    <property type="entry name" value="S4"/>
    <property type="match status" value="1"/>
</dbReference>
<dbReference type="Proteomes" id="UP000622317">
    <property type="component" value="Unassembled WGS sequence"/>
</dbReference>
<dbReference type="SUPFAM" id="SSF55174">
    <property type="entry name" value="Alpha-L RNA-binding motif"/>
    <property type="match status" value="1"/>
</dbReference>
<comment type="caution">
    <text evidence="5">The sequence shown here is derived from an EMBL/GenBank/DDBJ whole genome shotgun (WGS) entry which is preliminary data.</text>
</comment>
<dbReference type="AlphaFoldDB" id="A0A927IJS0"/>
<dbReference type="InterPro" id="IPR050188">
    <property type="entry name" value="RluA_PseudoU_synthase"/>
</dbReference>
<keyword evidence="6" id="KW-1185">Reference proteome</keyword>
<evidence type="ECO:0000259" key="4">
    <source>
        <dbReference type="SMART" id="SM00363"/>
    </source>
</evidence>
<dbReference type="PANTHER" id="PTHR21600:SF83">
    <property type="entry name" value="PSEUDOURIDYLATE SYNTHASE RPUSD4, MITOCHONDRIAL"/>
    <property type="match status" value="1"/>
</dbReference>
<dbReference type="EMBL" id="JACYFG010000051">
    <property type="protein sequence ID" value="MBD5782098.1"/>
    <property type="molecule type" value="Genomic_DNA"/>
</dbReference>
<gene>
    <name evidence="5" type="ORF">IEN85_21545</name>
</gene>
<sequence length="285" mass="31831">MANRVLPSPSESTGLLAHLFIVLQDSKRTRVKELLYSGHVHVNGQSVTRHDVQVGPGDRIEVRAERVAPRRVLPFQVLYEDGALLVIVKPNGLLTVPSKHEKTRNVLSLVNAALKETRERAYIVHRLDLYTSGVLVLVKSETYQAKVTKHWADAKKQYHALVEGVPERKSGTLTHYLREDERLVMHAHSSQVKSSVRASLSYRVLDERGSHSLLSVQLKTGKKNQIRAQLAAIGHPVAGDAKYGAQSNPIGRLALHASRLWIPHPKSGTMMEFRAPLPRGMEERT</sequence>
<dbReference type="GO" id="GO:0120159">
    <property type="term" value="F:rRNA pseudouridine synthase activity"/>
    <property type="evidence" value="ECO:0007669"/>
    <property type="project" value="UniProtKB-ARBA"/>
</dbReference>
<evidence type="ECO:0000313" key="6">
    <source>
        <dbReference type="Proteomes" id="UP000622317"/>
    </source>
</evidence>
<evidence type="ECO:0000256" key="2">
    <source>
        <dbReference type="ARBA" id="ARBA00023235"/>
    </source>
</evidence>
<protein>
    <submittedName>
        <fullName evidence="5">RluA family pseudouridine synthase</fullName>
    </submittedName>
</protein>
<dbReference type="GO" id="GO:0000455">
    <property type="term" value="P:enzyme-directed rRNA pseudouridine synthesis"/>
    <property type="evidence" value="ECO:0007669"/>
    <property type="project" value="UniProtKB-ARBA"/>
</dbReference>
<dbReference type="InterPro" id="IPR006224">
    <property type="entry name" value="PsdUridine_synth_RluA-like_CS"/>
</dbReference>
<evidence type="ECO:0000256" key="1">
    <source>
        <dbReference type="ARBA" id="ARBA00010876"/>
    </source>
</evidence>
<dbReference type="InterPro" id="IPR020103">
    <property type="entry name" value="PsdUridine_synth_cat_dom_sf"/>
</dbReference>
<dbReference type="PROSITE" id="PS01129">
    <property type="entry name" value="PSI_RLU"/>
    <property type="match status" value="1"/>
</dbReference>
<dbReference type="PROSITE" id="PS50889">
    <property type="entry name" value="S4"/>
    <property type="match status" value="1"/>
</dbReference>